<dbReference type="EC" id="5.3.3.2" evidence="11"/>
<dbReference type="RefSeq" id="WP_075276985.1">
    <property type="nucleotide sequence ID" value="NZ_CP016908.1"/>
</dbReference>
<dbReference type="CDD" id="cd02811">
    <property type="entry name" value="IDI-2_FMN"/>
    <property type="match status" value="1"/>
</dbReference>
<comment type="subcellular location">
    <subcellularLocation>
        <location evidence="11">Cytoplasm</location>
    </subcellularLocation>
</comment>
<dbReference type="GO" id="GO:0005737">
    <property type="term" value="C:cytoplasm"/>
    <property type="evidence" value="ECO:0007669"/>
    <property type="project" value="UniProtKB-SubCell"/>
</dbReference>
<evidence type="ECO:0000259" key="12">
    <source>
        <dbReference type="Pfam" id="PF01070"/>
    </source>
</evidence>
<keyword evidence="7 11" id="KW-0521">NADP</keyword>
<dbReference type="InterPro" id="IPR013785">
    <property type="entry name" value="Aldolase_TIM"/>
</dbReference>
<keyword evidence="9 11" id="KW-0413">Isomerase</keyword>
<reference evidence="13 14" key="1">
    <citation type="submission" date="2016-08" db="EMBL/GenBank/DDBJ databases">
        <title>Identification and validation of antigenic proteins from Pajaroellobacter abortibovis using de-novo genome sequence assembly and reverse vaccinology.</title>
        <authorList>
            <person name="Welly B.T."/>
            <person name="Miller M.R."/>
            <person name="Stott J.L."/>
            <person name="Blanchard M.T."/>
            <person name="Islas-Trejo A.D."/>
            <person name="O'Rourke S.M."/>
            <person name="Young A.E."/>
            <person name="Medrano J.F."/>
            <person name="Van Eenennaam A.L."/>
        </authorList>
    </citation>
    <scope>NUCLEOTIDE SEQUENCE [LARGE SCALE GENOMIC DNA]</scope>
    <source>
        <strain evidence="13 14">BTF92-0548A/99-0131</strain>
    </source>
</reference>
<feature type="binding site" evidence="11">
    <location>
        <position position="221"/>
    </location>
    <ligand>
        <name>FMN</name>
        <dbReference type="ChEBI" id="CHEBI:58210"/>
    </ligand>
</feature>
<dbReference type="STRING" id="1882918.BCY86_06250"/>
<evidence type="ECO:0000256" key="2">
    <source>
        <dbReference type="ARBA" id="ARBA00022490"/>
    </source>
</evidence>
<dbReference type="KEGG" id="pabo:BCY86_06250"/>
<dbReference type="NCBIfam" id="TIGR02151">
    <property type="entry name" value="IPP_isom_2"/>
    <property type="match status" value="1"/>
</dbReference>
<dbReference type="Pfam" id="PF01070">
    <property type="entry name" value="FMN_dh"/>
    <property type="match status" value="2"/>
</dbReference>
<dbReference type="AlphaFoldDB" id="A0A1L6MXK6"/>
<dbReference type="GO" id="GO:0004452">
    <property type="term" value="F:isopentenyl-diphosphate delta-isomerase activity"/>
    <property type="evidence" value="ECO:0007669"/>
    <property type="project" value="UniProtKB-UniRule"/>
</dbReference>
<comment type="similarity">
    <text evidence="11">Belongs to the IPP isomerase type 2 family.</text>
</comment>
<feature type="binding site" evidence="11">
    <location>
        <begin position="97"/>
        <end position="99"/>
    </location>
    <ligand>
        <name>substrate</name>
    </ligand>
</feature>
<comment type="subunit">
    <text evidence="10 11">Homooctamer. Dimer of tetramers.</text>
</comment>
<dbReference type="InterPro" id="IPR000262">
    <property type="entry name" value="FMN-dep_DH"/>
</dbReference>
<evidence type="ECO:0000313" key="13">
    <source>
        <dbReference type="EMBL" id="APS00321.1"/>
    </source>
</evidence>
<feature type="binding site" evidence="11">
    <location>
        <position position="191"/>
    </location>
    <ligand>
        <name>FMN</name>
        <dbReference type="ChEBI" id="CHEBI:58210"/>
    </ligand>
</feature>
<feature type="binding site" evidence="11">
    <location>
        <position position="125"/>
    </location>
    <ligand>
        <name>FMN</name>
        <dbReference type="ChEBI" id="CHEBI:58210"/>
    </ligand>
</feature>
<keyword evidence="5 11" id="KW-0479">Metal-binding</keyword>
<proteinExistence type="inferred from homology"/>
<feature type="binding site" evidence="11">
    <location>
        <position position="97"/>
    </location>
    <ligand>
        <name>FMN</name>
        <dbReference type="ChEBI" id="CHEBI:58210"/>
    </ligand>
</feature>
<keyword evidence="2 11" id="KW-0963">Cytoplasm</keyword>
<dbReference type="GO" id="GO:0070402">
    <property type="term" value="F:NADPH binding"/>
    <property type="evidence" value="ECO:0007669"/>
    <property type="project" value="UniProtKB-UniRule"/>
</dbReference>
<evidence type="ECO:0000313" key="14">
    <source>
        <dbReference type="Proteomes" id="UP000185544"/>
    </source>
</evidence>
<feature type="binding site" evidence="11">
    <location>
        <begin position="8"/>
        <end position="9"/>
    </location>
    <ligand>
        <name>substrate</name>
    </ligand>
</feature>
<comment type="cofactor">
    <cofactor evidence="11">
        <name>Mg(2+)</name>
        <dbReference type="ChEBI" id="CHEBI:18420"/>
    </cofactor>
</comment>
<comment type="function">
    <text evidence="11">Involved in the biosynthesis of isoprenoids. Catalyzes the 1,3-allylic rearrangement of the homoallylic substrate isopentenyl (IPP) to its allylic isomer, dimethylallyl diphosphate (DMAPP).</text>
</comment>
<dbReference type="HAMAP" id="MF_00354">
    <property type="entry name" value="Idi_2"/>
    <property type="match status" value="1"/>
</dbReference>
<evidence type="ECO:0000256" key="1">
    <source>
        <dbReference type="ARBA" id="ARBA00001917"/>
    </source>
</evidence>
<evidence type="ECO:0000256" key="5">
    <source>
        <dbReference type="ARBA" id="ARBA00022723"/>
    </source>
</evidence>
<keyword evidence="6 11" id="KW-0460">Magnesium</keyword>
<dbReference type="InterPro" id="IPR011179">
    <property type="entry name" value="IPdP_isomerase"/>
</dbReference>
<comment type="caution">
    <text evidence="11">Lacks conserved residue(s) required for the propagation of feature annotation.</text>
</comment>
<evidence type="ECO:0000256" key="10">
    <source>
        <dbReference type="ARBA" id="ARBA00025810"/>
    </source>
</evidence>
<organism evidence="13 14">
    <name type="scientific">Pajaroellobacter abortibovis</name>
    <dbReference type="NCBI Taxonomy" id="1882918"/>
    <lineage>
        <taxon>Bacteria</taxon>
        <taxon>Pseudomonadati</taxon>
        <taxon>Myxococcota</taxon>
        <taxon>Polyangia</taxon>
        <taxon>Polyangiales</taxon>
        <taxon>Polyangiaceae</taxon>
    </lineage>
</organism>
<feature type="binding site" evidence="11">
    <location>
        <begin position="67"/>
        <end position="69"/>
    </location>
    <ligand>
        <name>FMN</name>
        <dbReference type="ChEBI" id="CHEBI:58210"/>
    </ligand>
</feature>
<dbReference type="GO" id="GO:0010181">
    <property type="term" value="F:FMN binding"/>
    <property type="evidence" value="ECO:0007669"/>
    <property type="project" value="UniProtKB-UniRule"/>
</dbReference>
<comment type="catalytic activity">
    <reaction evidence="11">
        <text>isopentenyl diphosphate = dimethylallyl diphosphate</text>
        <dbReference type="Rhea" id="RHEA:23284"/>
        <dbReference type="ChEBI" id="CHEBI:57623"/>
        <dbReference type="ChEBI" id="CHEBI:128769"/>
        <dbReference type="EC" id="5.3.3.2"/>
    </reaction>
</comment>
<comment type="cofactor">
    <cofactor evidence="1 11">
        <name>FMN</name>
        <dbReference type="ChEBI" id="CHEBI:58210"/>
    </cofactor>
</comment>
<comment type="cofactor">
    <cofactor evidence="11">
        <name>NADPH</name>
        <dbReference type="ChEBI" id="CHEBI:57783"/>
    </cofactor>
</comment>
<dbReference type="PIRSF" id="PIRSF003314">
    <property type="entry name" value="IPP_isomerase"/>
    <property type="match status" value="1"/>
</dbReference>
<dbReference type="PANTHER" id="PTHR43665:SF1">
    <property type="entry name" value="ISOPENTENYL-DIPHOSPHATE DELTA-ISOMERASE"/>
    <property type="match status" value="1"/>
</dbReference>
<keyword evidence="14" id="KW-1185">Reference proteome</keyword>
<dbReference type="Proteomes" id="UP000185544">
    <property type="component" value="Chromosome"/>
</dbReference>
<accession>A0A1L6MXK6</accession>
<evidence type="ECO:0000256" key="6">
    <source>
        <dbReference type="ARBA" id="ARBA00022842"/>
    </source>
</evidence>
<name>A0A1L6MXK6_9BACT</name>
<gene>
    <name evidence="11" type="primary">fni</name>
    <name evidence="13" type="ORF">BCY86_06250</name>
</gene>
<sequence length="357" mass="39005">MDTQLEQRKIDHLSLCSNEEVNFRTTTTLFENVRLIHNALPELHMDEIDLSCTVFGKQLRAPLLIASMTGGTEEASHINKTLASIAEERNYAFGLGSQRAMLINEEAKATYWIRDVAPTTLAFGNIGLIQARDISTPTLEKLVKETAVDALCVHLNPAMELIQSHGDRDFRGGLSTLQRLCASFPVPIILKETGCGISSEVATRAKEVGVQHLDISGAGGTSWVGVETKRAQKKADLTQSLLGEALWDWGIPTAANVLILAPLKFKTLIATGGIFDGVNATKAIVLGANLVGIARPILKALHAGGREQVIAFLDNVEAQMRALMMLTGSRNLTQLQKTRFIVGNELHLWREQSHRII</sequence>
<dbReference type="EMBL" id="CP016908">
    <property type="protein sequence ID" value="APS00321.1"/>
    <property type="molecule type" value="Genomic_DNA"/>
</dbReference>
<feature type="binding site" evidence="11">
    <location>
        <begin position="294"/>
        <end position="295"/>
    </location>
    <ligand>
        <name>FMN</name>
        <dbReference type="ChEBI" id="CHEBI:58210"/>
    </ligand>
</feature>
<feature type="domain" description="FMN-dependent dehydrogenase" evidence="12">
    <location>
        <begin position="3"/>
        <end position="109"/>
    </location>
</feature>
<keyword evidence="8 11" id="KW-0414">Isoprene biosynthesis</keyword>
<feature type="domain" description="FMN-dependent dehydrogenase" evidence="12">
    <location>
        <begin position="174"/>
        <end position="338"/>
    </location>
</feature>
<dbReference type="OrthoDB" id="9795032at2"/>
<evidence type="ECO:0000256" key="9">
    <source>
        <dbReference type="ARBA" id="ARBA00023235"/>
    </source>
</evidence>
<dbReference type="Gene3D" id="3.20.20.70">
    <property type="entry name" value="Aldolase class I"/>
    <property type="match status" value="1"/>
</dbReference>
<keyword evidence="4 11" id="KW-0288">FMN</keyword>
<keyword evidence="3 11" id="KW-0285">Flavoprotein</keyword>
<dbReference type="GO" id="GO:0016491">
    <property type="term" value="F:oxidoreductase activity"/>
    <property type="evidence" value="ECO:0007669"/>
    <property type="project" value="InterPro"/>
</dbReference>
<feature type="binding site" evidence="11">
    <location>
        <position position="160"/>
    </location>
    <ligand>
        <name>Mg(2+)</name>
        <dbReference type="ChEBI" id="CHEBI:18420"/>
    </ligand>
</feature>
<feature type="binding site" evidence="11">
    <location>
        <position position="216"/>
    </location>
    <ligand>
        <name>FMN</name>
        <dbReference type="ChEBI" id="CHEBI:58210"/>
    </ligand>
</feature>
<evidence type="ECO:0000256" key="8">
    <source>
        <dbReference type="ARBA" id="ARBA00023229"/>
    </source>
</evidence>
<evidence type="ECO:0000256" key="7">
    <source>
        <dbReference type="ARBA" id="ARBA00022857"/>
    </source>
</evidence>
<dbReference type="PANTHER" id="PTHR43665">
    <property type="entry name" value="ISOPENTENYL-DIPHOSPHATE DELTA-ISOMERASE"/>
    <property type="match status" value="1"/>
</dbReference>
<dbReference type="GO" id="GO:0008299">
    <property type="term" value="P:isoprenoid biosynthetic process"/>
    <property type="evidence" value="ECO:0007669"/>
    <property type="project" value="UniProtKB-UniRule"/>
</dbReference>
<protein>
    <recommendedName>
        <fullName evidence="11">Isopentenyl-diphosphate delta-isomerase</fullName>
        <shortName evidence="11">IPP isomerase</shortName>
        <ecNumber evidence="11">5.3.3.2</ecNumber>
    </recommendedName>
    <alternativeName>
        <fullName evidence="11">Isopentenyl diphosphate:dimethylallyl diphosphate isomerase</fullName>
    </alternativeName>
    <alternativeName>
        <fullName evidence="11">Isopentenyl pyrophosphate isomerase</fullName>
    </alternativeName>
    <alternativeName>
        <fullName evidence="11">Type 2 isopentenyl diphosphate isomerase</fullName>
        <shortName evidence="11">IDI-2</shortName>
    </alternativeName>
</protein>
<evidence type="ECO:0000256" key="4">
    <source>
        <dbReference type="ARBA" id="ARBA00022643"/>
    </source>
</evidence>
<dbReference type="GO" id="GO:0000287">
    <property type="term" value="F:magnesium ion binding"/>
    <property type="evidence" value="ECO:0007669"/>
    <property type="project" value="UniProtKB-UniRule"/>
</dbReference>
<evidence type="ECO:0000256" key="11">
    <source>
        <dbReference type="HAMAP-Rule" id="MF_00354"/>
    </source>
</evidence>
<dbReference type="SUPFAM" id="SSF51395">
    <property type="entry name" value="FMN-linked oxidoreductases"/>
    <property type="match status" value="1"/>
</dbReference>
<evidence type="ECO:0000256" key="3">
    <source>
        <dbReference type="ARBA" id="ARBA00022630"/>
    </source>
</evidence>